<keyword evidence="5" id="KW-0813">Transport</keyword>
<evidence type="ECO:0000256" key="3">
    <source>
        <dbReference type="ARBA" id="ARBA00022989"/>
    </source>
</evidence>
<dbReference type="EMBL" id="BBLT01000001">
    <property type="protein sequence ID" value="GAL83057.1"/>
    <property type="molecule type" value="Genomic_DNA"/>
</dbReference>
<dbReference type="GO" id="GO:0050136">
    <property type="term" value="F:NADH dehydrogenase (quinone) (non-electrogenic) activity"/>
    <property type="evidence" value="ECO:0007669"/>
    <property type="project" value="UniProtKB-UniRule"/>
</dbReference>
<dbReference type="GO" id="GO:0005886">
    <property type="term" value="C:plasma membrane"/>
    <property type="evidence" value="ECO:0007669"/>
    <property type="project" value="UniProtKB-SubCell"/>
</dbReference>
<dbReference type="HAMAP" id="MF_00445">
    <property type="entry name" value="NDH1_NuoN_1"/>
    <property type="match status" value="1"/>
</dbReference>
<dbReference type="GO" id="GO:0042773">
    <property type="term" value="P:ATP synthesis coupled electron transport"/>
    <property type="evidence" value="ECO:0007669"/>
    <property type="project" value="InterPro"/>
</dbReference>
<feature type="transmembrane region" description="Helical" evidence="5">
    <location>
        <begin position="422"/>
        <end position="442"/>
    </location>
</feature>
<dbReference type="NCBIfam" id="TIGR01770">
    <property type="entry name" value="NDH_I_N"/>
    <property type="match status" value="1"/>
</dbReference>
<sequence>MKEQLFHILKSTGFIGPELFLVSLFIILLIIQIIYPKTGQTVFAGMSSLGFVIYLKLILDQLLLVQLEGSSVIYYEMLSLDKWSLFFKFLFAIAGLVTSFFSIVSQDTKKMESGTGEYNAFIVILIAGLSFLVMADNFLMIYLAIELISISSFVLTFYGKKEKSAEAGFKYFIFGAFSSALMLYGISLVYGLTGSLLFSDTIFIEGVRKAQEFPLFLGFILILSGFLFKIASVPFHEWTPDVYEAAPYPVAALFSIAPKAGAMAVLFKFSYTFFKISPFHYNWKVMIAAFAILSLTVGNFAALFQKNAKRMLAYSSIAHTGFILLGLFALNQLAVKALLFYLLILLLMNFAAFLLVEKLAGYTGSDEISGFNGAGRKLPFIGTLAVIIMISLTGLPPTAGFYAKFFVFSALWESYQSSGVTMNLVILMAGLLNTVLALFYYMRIPYYLFFRKAENNNLILTSTISASDIFVSLLSIPLLVLFFKPNWLINLVETFLN</sequence>
<evidence type="ECO:0000256" key="2">
    <source>
        <dbReference type="ARBA" id="ARBA00022692"/>
    </source>
</evidence>
<evidence type="ECO:0000313" key="8">
    <source>
        <dbReference type="EMBL" id="GAL83057.1"/>
    </source>
</evidence>
<feature type="transmembrane region" description="Helical" evidence="5">
    <location>
        <begin position="14"/>
        <end position="35"/>
    </location>
</feature>
<keyword evidence="4 5" id="KW-0472">Membrane</keyword>
<keyword evidence="5" id="KW-1003">Cell membrane</keyword>
<evidence type="ECO:0000259" key="7">
    <source>
        <dbReference type="Pfam" id="PF00361"/>
    </source>
</evidence>
<keyword evidence="9" id="KW-1185">Reference proteome</keyword>
<comment type="subcellular location">
    <subcellularLocation>
        <location evidence="5">Cell membrane</location>
        <topology evidence="5">Multi-pass membrane protein</topology>
    </subcellularLocation>
    <subcellularLocation>
        <location evidence="1">Endomembrane system</location>
        <topology evidence="1">Multi-pass membrane protein</topology>
    </subcellularLocation>
    <subcellularLocation>
        <location evidence="6">Membrane</location>
        <topology evidence="6">Multi-pass membrane protein</topology>
    </subcellularLocation>
</comment>
<comment type="function">
    <text evidence="5">NDH-1 shuttles electrons from NADH, via FMN and iron-sulfur (Fe-S) centers, to quinones in the respiratory chain. The immediate electron acceptor for the enzyme in this species is believed to be a menaquinone. Couples the redox reaction to proton translocation (for every two electrons transferred, four hydrogen ions are translocated across the cytoplasmic membrane), and thus conserves the redox energy in a proton gradient.</text>
</comment>
<evidence type="ECO:0000256" key="6">
    <source>
        <dbReference type="RuleBase" id="RU000320"/>
    </source>
</evidence>
<feature type="transmembrane region" description="Helical" evidence="5">
    <location>
        <begin position="378"/>
        <end position="402"/>
    </location>
</feature>
<dbReference type="Pfam" id="PF00361">
    <property type="entry name" value="Proton_antipo_M"/>
    <property type="match status" value="1"/>
</dbReference>
<dbReference type="GO" id="GO:0048038">
    <property type="term" value="F:quinone binding"/>
    <property type="evidence" value="ECO:0007669"/>
    <property type="project" value="UniProtKB-KW"/>
</dbReference>
<comment type="similarity">
    <text evidence="5">Belongs to the complex I subunit 2 family.</text>
</comment>
<feature type="transmembrane region" description="Helical" evidence="5">
    <location>
        <begin position="248"/>
        <end position="271"/>
    </location>
</feature>
<feature type="transmembrane region" description="Helical" evidence="5">
    <location>
        <begin position="337"/>
        <end position="357"/>
    </location>
</feature>
<evidence type="ECO:0000256" key="4">
    <source>
        <dbReference type="ARBA" id="ARBA00023136"/>
    </source>
</evidence>
<feature type="transmembrane region" description="Helical" evidence="5">
    <location>
        <begin position="116"/>
        <end position="133"/>
    </location>
</feature>
<comment type="subunit">
    <text evidence="5">NDH-1 is composed of 14 different subunits. Subunits NuoA, H, J, K, L, M, N constitute the membrane sector of the complex.</text>
</comment>
<feature type="transmembrane region" description="Helical" evidence="5">
    <location>
        <begin position="139"/>
        <end position="159"/>
    </location>
</feature>
<dbReference type="RefSeq" id="WP_045457416.1">
    <property type="nucleotide sequence ID" value="NZ_BBLT01000001.1"/>
</dbReference>
<feature type="transmembrane region" description="Helical" evidence="5">
    <location>
        <begin position="171"/>
        <end position="193"/>
    </location>
</feature>
<feature type="transmembrane region" description="Helical" evidence="5">
    <location>
        <begin position="463"/>
        <end position="483"/>
    </location>
</feature>
<evidence type="ECO:0000256" key="5">
    <source>
        <dbReference type="HAMAP-Rule" id="MF_00445"/>
    </source>
</evidence>
<dbReference type="STRING" id="153721.MYP_283"/>
<dbReference type="PANTHER" id="PTHR22773">
    <property type="entry name" value="NADH DEHYDROGENASE"/>
    <property type="match status" value="1"/>
</dbReference>
<protein>
    <recommendedName>
        <fullName evidence="5">NADH-quinone oxidoreductase subunit N</fullName>
        <ecNumber evidence="5">7.1.1.-</ecNumber>
    </recommendedName>
    <alternativeName>
        <fullName evidence="5">NADH dehydrogenase I subunit N</fullName>
    </alternativeName>
    <alternativeName>
        <fullName evidence="5">NDH-1 subunit N</fullName>
    </alternativeName>
</protein>
<dbReference type="eggNOG" id="COG1007">
    <property type="taxonomic scope" value="Bacteria"/>
</dbReference>
<keyword evidence="5" id="KW-0520">NAD</keyword>
<feature type="transmembrane region" description="Helical" evidence="5">
    <location>
        <begin position="85"/>
        <end position="104"/>
    </location>
</feature>
<dbReference type="OrthoDB" id="9811718at2"/>
<dbReference type="GO" id="GO:0012505">
    <property type="term" value="C:endomembrane system"/>
    <property type="evidence" value="ECO:0007669"/>
    <property type="project" value="UniProtKB-SubCell"/>
</dbReference>
<keyword evidence="2 5" id="KW-0812">Transmembrane</keyword>
<comment type="catalytic activity">
    <reaction evidence="5">
        <text>a quinone + NADH + 5 H(+)(in) = a quinol + NAD(+) + 4 H(+)(out)</text>
        <dbReference type="Rhea" id="RHEA:57888"/>
        <dbReference type="ChEBI" id="CHEBI:15378"/>
        <dbReference type="ChEBI" id="CHEBI:24646"/>
        <dbReference type="ChEBI" id="CHEBI:57540"/>
        <dbReference type="ChEBI" id="CHEBI:57945"/>
        <dbReference type="ChEBI" id="CHEBI:132124"/>
    </reaction>
</comment>
<reference evidence="8 9" key="1">
    <citation type="submission" date="2014-09" db="EMBL/GenBank/DDBJ databases">
        <title>Sporocytophaga myxococcoides PG-01 genome sequencing.</title>
        <authorList>
            <person name="Liu L."/>
            <person name="Gao P.J."/>
            <person name="Chen G.J."/>
            <person name="Wang L.S."/>
        </authorList>
    </citation>
    <scope>NUCLEOTIDE SEQUENCE [LARGE SCALE GENOMIC DNA]</scope>
    <source>
        <strain evidence="8 9">PG-01</strain>
    </source>
</reference>
<feature type="domain" description="NADH:quinone oxidoreductase/Mrp antiporter transmembrane" evidence="7">
    <location>
        <begin position="135"/>
        <end position="422"/>
    </location>
</feature>
<keyword evidence="5" id="KW-1278">Translocase</keyword>
<gene>
    <name evidence="5" type="primary">nuoN</name>
    <name evidence="8" type="ORF">MYP_283</name>
</gene>
<dbReference type="Proteomes" id="UP000030185">
    <property type="component" value="Unassembled WGS sequence"/>
</dbReference>
<feature type="transmembrane region" description="Helical" evidence="5">
    <location>
        <begin position="213"/>
        <end position="236"/>
    </location>
</feature>
<keyword evidence="5" id="KW-0874">Quinone</keyword>
<dbReference type="AlphaFoldDB" id="A0A098L8Z6"/>
<keyword evidence="3 5" id="KW-1133">Transmembrane helix</keyword>
<feature type="transmembrane region" description="Helical" evidence="5">
    <location>
        <begin position="283"/>
        <end position="304"/>
    </location>
</feature>
<dbReference type="EC" id="7.1.1.-" evidence="5"/>
<feature type="transmembrane region" description="Helical" evidence="5">
    <location>
        <begin position="311"/>
        <end position="331"/>
    </location>
</feature>
<comment type="caution">
    <text evidence="8">The sequence shown here is derived from an EMBL/GenBank/DDBJ whole genome shotgun (WGS) entry which is preliminary data.</text>
</comment>
<dbReference type="InterPro" id="IPR010096">
    <property type="entry name" value="NADH-Q_OxRdtase_suN/2"/>
</dbReference>
<proteinExistence type="inferred from homology"/>
<evidence type="ECO:0000256" key="1">
    <source>
        <dbReference type="ARBA" id="ARBA00004127"/>
    </source>
</evidence>
<evidence type="ECO:0000313" key="9">
    <source>
        <dbReference type="Proteomes" id="UP000030185"/>
    </source>
</evidence>
<dbReference type="GO" id="GO:0008137">
    <property type="term" value="F:NADH dehydrogenase (ubiquinone) activity"/>
    <property type="evidence" value="ECO:0007669"/>
    <property type="project" value="InterPro"/>
</dbReference>
<organism evidence="8 9">
    <name type="scientific">Sporocytophaga myxococcoides</name>
    <dbReference type="NCBI Taxonomy" id="153721"/>
    <lineage>
        <taxon>Bacteria</taxon>
        <taxon>Pseudomonadati</taxon>
        <taxon>Bacteroidota</taxon>
        <taxon>Cytophagia</taxon>
        <taxon>Cytophagales</taxon>
        <taxon>Cytophagaceae</taxon>
        <taxon>Sporocytophaga</taxon>
    </lineage>
</organism>
<name>A0A098L8Z6_9BACT</name>
<dbReference type="InterPro" id="IPR001750">
    <property type="entry name" value="ND/Mrp_TM"/>
</dbReference>
<accession>A0A098L8Z6</accession>